<evidence type="ECO:0000313" key="3">
    <source>
        <dbReference type="EMBL" id="TYP74931.1"/>
    </source>
</evidence>
<reference evidence="3 5" key="3">
    <citation type="submission" date="2019-07" db="EMBL/GenBank/DDBJ databases">
        <title>Active sludge and wastewater microbial communities from Klosterneuburg, Austria.</title>
        <authorList>
            <person name="Wagner M."/>
        </authorList>
    </citation>
    <scope>NUCLEOTIDE SEQUENCE [LARGE SCALE GENOMIC DNA]</scope>
    <source>
        <strain evidence="3 5">Nm2</strain>
    </source>
</reference>
<protein>
    <submittedName>
        <fullName evidence="2">Esterase</fullName>
    </submittedName>
    <submittedName>
        <fullName evidence="3">Prolyl oligopeptidase family protein</fullName>
    </submittedName>
</protein>
<accession>A0A0F7KCA5</accession>
<dbReference type="Pfam" id="PF12697">
    <property type="entry name" value="Abhydrolase_6"/>
    <property type="match status" value="1"/>
</dbReference>
<evidence type="ECO:0000313" key="2">
    <source>
        <dbReference type="EMBL" id="AKH37216.1"/>
    </source>
</evidence>
<evidence type="ECO:0000313" key="4">
    <source>
        <dbReference type="Proteomes" id="UP000034156"/>
    </source>
</evidence>
<dbReference type="RefSeq" id="WP_046849309.1">
    <property type="nucleotide sequence ID" value="NZ_CP011451.1"/>
</dbReference>
<dbReference type="KEGG" id="nco:AAW31_04350"/>
<dbReference type="AlphaFoldDB" id="A0A0F7KCA5"/>
<dbReference type="InterPro" id="IPR029058">
    <property type="entry name" value="AB_hydrolase_fold"/>
</dbReference>
<evidence type="ECO:0000313" key="5">
    <source>
        <dbReference type="Proteomes" id="UP000324176"/>
    </source>
</evidence>
<dbReference type="EMBL" id="CP011451">
    <property type="protein sequence ID" value="AKH37216.1"/>
    <property type="molecule type" value="Genomic_DNA"/>
</dbReference>
<reference evidence="2 4" key="2">
    <citation type="journal article" date="2016" name="Genome Announc.">
        <title>Genome Sequence of Nitrosomonas communis Strain Nm2, a Mesophilic Ammonia-Oxidizing Bacterium Isolated from Mediterranean Soil.</title>
        <authorList>
            <person name="Kozlowski J.A."/>
            <person name="Kits K.D."/>
            <person name="Stein L.Y."/>
        </authorList>
    </citation>
    <scope>NUCLEOTIDE SEQUENCE [LARGE SCALE GENOMIC DNA]</scope>
    <source>
        <strain evidence="2 4">Nm2</strain>
    </source>
</reference>
<dbReference type="Gene3D" id="3.40.50.1820">
    <property type="entry name" value="alpha/beta hydrolase"/>
    <property type="match status" value="1"/>
</dbReference>
<name>A0A0F7KCA5_9PROT</name>
<dbReference type="InterPro" id="IPR052920">
    <property type="entry name" value="DNA-binding_regulatory"/>
</dbReference>
<dbReference type="Proteomes" id="UP000034156">
    <property type="component" value="Chromosome"/>
</dbReference>
<proteinExistence type="predicted"/>
<keyword evidence="4" id="KW-1185">Reference proteome</keyword>
<dbReference type="OrthoDB" id="9798884at2"/>
<dbReference type="PANTHER" id="PTHR43358:SF4">
    <property type="entry name" value="ALPHA_BETA HYDROLASE FOLD-1 DOMAIN-CONTAINING PROTEIN"/>
    <property type="match status" value="1"/>
</dbReference>
<dbReference type="PATRIC" id="fig|44574.3.peg.1041"/>
<evidence type="ECO:0000259" key="1">
    <source>
        <dbReference type="Pfam" id="PF12697"/>
    </source>
</evidence>
<reference evidence="4" key="1">
    <citation type="submission" date="2015-05" db="EMBL/GenBank/DDBJ databases">
        <title>Draft genome of Nitrosomonas communis strain Nm2.</title>
        <authorList>
            <person name="Kozlowski J.A."/>
            <person name="Kits K.D."/>
            <person name="Stein L.Y."/>
        </authorList>
    </citation>
    <scope>NUCLEOTIDE SEQUENCE [LARGE SCALE GENOMIC DNA]</scope>
    <source>
        <strain evidence="4">Nm2</strain>
    </source>
</reference>
<dbReference type="EMBL" id="VNHT01000085">
    <property type="protein sequence ID" value="TYP74931.1"/>
    <property type="molecule type" value="Genomic_DNA"/>
</dbReference>
<gene>
    <name evidence="2" type="ORF">AAW31_04350</name>
    <name evidence="3" type="ORF">BCL69_10853</name>
</gene>
<organism evidence="2 4">
    <name type="scientific">Nitrosomonas communis</name>
    <dbReference type="NCBI Taxonomy" id="44574"/>
    <lineage>
        <taxon>Bacteria</taxon>
        <taxon>Pseudomonadati</taxon>
        <taxon>Pseudomonadota</taxon>
        <taxon>Betaproteobacteria</taxon>
        <taxon>Nitrosomonadales</taxon>
        <taxon>Nitrosomonadaceae</taxon>
        <taxon>Nitrosomonas</taxon>
    </lineage>
</organism>
<feature type="domain" description="AB hydrolase-1" evidence="1">
    <location>
        <begin position="71"/>
        <end position="265"/>
    </location>
</feature>
<dbReference type="SUPFAM" id="SSF53474">
    <property type="entry name" value="alpha/beta-Hydrolases"/>
    <property type="match status" value="1"/>
</dbReference>
<dbReference type="InterPro" id="IPR000073">
    <property type="entry name" value="AB_hydrolase_1"/>
</dbReference>
<dbReference type="Proteomes" id="UP000324176">
    <property type="component" value="Unassembled WGS sequence"/>
</dbReference>
<dbReference type="PANTHER" id="PTHR43358">
    <property type="entry name" value="ALPHA/BETA-HYDROLASE"/>
    <property type="match status" value="1"/>
</dbReference>
<sequence length="286" mass="31854">MYRWILLQSASILVAVVISMVLIGEILTGPASTVVGILVPDFPVDSVEIPTSQNYKVHGWLARGIRGHGAVVLVHSIRSNRLEMLGRARFLNEQGYSVLLIDLQAHGETPGERITFGMRESKDVKAAVDYLRDNFPGERIAAIGVTLGAAAITLADPPLKLNAIVLESLHPTFEEAVENRLKLHLGEFGIWLKPFLLSYLSLLLDVSTDQLNPIDRISNLNTPILLISGTHDRHTTQSEAERLFDAALPPKELWIIPGAGHYNMHTYNNRSYEERVSSFLSKYLWQ</sequence>